<protein>
    <recommendedName>
        <fullName evidence="3">Tellurite resistance protein TerB</fullName>
    </recommendedName>
</protein>
<organism evidence="1 2">
    <name type="scientific">Reichenbachiella carrageenanivorans</name>
    <dbReference type="NCBI Taxonomy" id="2979869"/>
    <lineage>
        <taxon>Bacteria</taxon>
        <taxon>Pseudomonadati</taxon>
        <taxon>Bacteroidota</taxon>
        <taxon>Cytophagia</taxon>
        <taxon>Cytophagales</taxon>
        <taxon>Reichenbachiellaceae</taxon>
        <taxon>Reichenbachiella</taxon>
    </lineage>
</organism>
<evidence type="ECO:0008006" key="3">
    <source>
        <dbReference type="Google" id="ProtNLM"/>
    </source>
</evidence>
<keyword evidence="2" id="KW-1185">Reference proteome</keyword>
<gene>
    <name evidence="1" type="ORF">N7E81_16525</name>
</gene>
<sequence length="77" mass="8655">MKIEDPKVSMKVIEDALTTEAARKEATRNVLQWFNQIDAQEEIVPIDKPSELLALMIDAKGGILNRNELSVVREMCG</sequence>
<name>A0ABY6CZZ7_9BACT</name>
<dbReference type="RefSeq" id="WP_263050704.1">
    <property type="nucleotide sequence ID" value="NZ_CP106735.1"/>
</dbReference>
<proteinExistence type="predicted"/>
<evidence type="ECO:0000313" key="2">
    <source>
        <dbReference type="Proteomes" id="UP001062165"/>
    </source>
</evidence>
<dbReference type="Proteomes" id="UP001062165">
    <property type="component" value="Chromosome"/>
</dbReference>
<accession>A0ABY6CZZ7</accession>
<dbReference type="EMBL" id="CP106735">
    <property type="protein sequence ID" value="UXX78960.1"/>
    <property type="molecule type" value="Genomic_DNA"/>
</dbReference>
<reference evidence="1" key="1">
    <citation type="submission" date="2022-10" db="EMBL/GenBank/DDBJ databases">
        <title>Comparative genomics and taxonomic characterization of three novel marine species of genus Reichenbachiella exhibiting antioxidant and polysaccharide degradation activities.</title>
        <authorList>
            <person name="Muhammad N."/>
            <person name="Lee Y.-J."/>
            <person name="Ko J."/>
            <person name="Kim S.-G."/>
        </authorList>
    </citation>
    <scope>NUCLEOTIDE SEQUENCE</scope>
    <source>
        <strain evidence="1">Wsw4-B4</strain>
    </source>
</reference>
<evidence type="ECO:0000313" key="1">
    <source>
        <dbReference type="EMBL" id="UXX78960.1"/>
    </source>
</evidence>